<reference evidence="2" key="1">
    <citation type="journal article" date="2022" name="DNA Res.">
        <title>Genome analysis of five recently described species of the CUG-Ser clade uncovers Candida theae as a new hybrid lineage with pathogenic potential in the Candida parapsilosis species complex.</title>
        <authorList>
            <person name="Mixao V."/>
            <person name="Del Olmo V."/>
            <person name="Hegedusova E."/>
            <person name="Saus E."/>
            <person name="Pryszcz L."/>
            <person name="Cillingova A."/>
            <person name="Nosek J."/>
            <person name="Gabaldon T."/>
        </authorList>
    </citation>
    <scope>NUCLEOTIDE SEQUENCE</scope>
    <source>
        <strain evidence="2">CBS 10844</strain>
    </source>
</reference>
<dbReference type="PANTHER" id="PTHR36819:SF1">
    <property type="entry name" value="REGULATOR OF PHOSPHOLIPASE D SRF1"/>
    <property type="match status" value="1"/>
</dbReference>
<evidence type="ECO:0000313" key="3">
    <source>
        <dbReference type="Proteomes" id="UP001202479"/>
    </source>
</evidence>
<comment type="caution">
    <text evidence="2">The sequence shown here is derived from an EMBL/GenBank/DDBJ whole genome shotgun (WGS) entry which is preliminary data.</text>
</comment>
<feature type="transmembrane region" description="Helical" evidence="1">
    <location>
        <begin position="280"/>
        <end position="302"/>
    </location>
</feature>
<proteinExistence type="predicted"/>
<dbReference type="GeneID" id="73382259"/>
<dbReference type="PANTHER" id="PTHR36819">
    <property type="entry name" value="REGULATOR OF PHOSPHOLIPASE D SRF1"/>
    <property type="match status" value="1"/>
</dbReference>
<keyword evidence="1" id="KW-0812">Transmembrane</keyword>
<dbReference type="AlphaFoldDB" id="A0AAI9ST23"/>
<evidence type="ECO:0000256" key="1">
    <source>
        <dbReference type="SAM" id="Phobius"/>
    </source>
</evidence>
<keyword evidence="1" id="KW-1133">Transmembrane helix</keyword>
<gene>
    <name evidence="2" type="ORF">KGF56_004644</name>
</gene>
<dbReference type="EMBL" id="JAHUZD010000143">
    <property type="protein sequence ID" value="KAI3402552.2"/>
    <property type="molecule type" value="Genomic_DNA"/>
</dbReference>
<accession>A0AAI9ST23</accession>
<keyword evidence="3" id="KW-1185">Reference proteome</keyword>
<evidence type="ECO:0000313" key="2">
    <source>
        <dbReference type="EMBL" id="KAI3402552.2"/>
    </source>
</evidence>
<feature type="transmembrane region" description="Helical" evidence="1">
    <location>
        <begin position="193"/>
        <end position="226"/>
    </location>
</feature>
<keyword evidence="1" id="KW-0472">Membrane</keyword>
<dbReference type="GO" id="GO:0071944">
    <property type="term" value="C:cell periphery"/>
    <property type="evidence" value="ECO:0007669"/>
    <property type="project" value="TreeGrafter"/>
</dbReference>
<feature type="transmembrane region" description="Helical" evidence="1">
    <location>
        <begin position="336"/>
        <end position="359"/>
    </location>
</feature>
<dbReference type="GO" id="GO:0000324">
    <property type="term" value="C:fungal-type vacuole"/>
    <property type="evidence" value="ECO:0007669"/>
    <property type="project" value="TreeGrafter"/>
</dbReference>
<feature type="transmembrane region" description="Helical" evidence="1">
    <location>
        <begin position="238"/>
        <end position="260"/>
    </location>
</feature>
<dbReference type="RefSeq" id="XP_049178299.1">
    <property type="nucleotide sequence ID" value="XM_049326105.1"/>
</dbReference>
<organism evidence="2 3">
    <name type="scientific">Candida oxycetoniae</name>
    <dbReference type="NCBI Taxonomy" id="497107"/>
    <lineage>
        <taxon>Eukaryota</taxon>
        <taxon>Fungi</taxon>
        <taxon>Dikarya</taxon>
        <taxon>Ascomycota</taxon>
        <taxon>Saccharomycotina</taxon>
        <taxon>Pichiomycetes</taxon>
        <taxon>Debaryomycetaceae</taxon>
        <taxon>Candida/Lodderomyces clade</taxon>
        <taxon>Candida</taxon>
    </lineage>
</organism>
<dbReference type="InterPro" id="IPR037737">
    <property type="entry name" value="Srf1"/>
</dbReference>
<evidence type="ECO:0008006" key="4">
    <source>
        <dbReference type="Google" id="ProtNLM"/>
    </source>
</evidence>
<name>A0AAI9ST23_9ASCO</name>
<dbReference type="Proteomes" id="UP001202479">
    <property type="component" value="Unassembled WGS sequence"/>
</dbReference>
<sequence>MPDLDPSLSIQDSNARTSEAEVASAGETASGAAAAANAAATDSTIKVSTYSRVTTIPPYVLDSISKFYTHGGIHGDLSATFKASDDPYIKAIDGSWYQFKESVKHPTTYPGNKVGVDKEYLDTYDLESPWGGDERLKKEFNDYKEADNLSKGAGIFGYFRRKEKGENDTRVISTAGYWMGQNRSQLKPRLKKVFLFDPLVPLMLRIITLIFCVAALALACSIFIFSKHEYDGHPVEQQASTIMAIVVQTCALVYVIYIAYDEYAGKPLGLRKPMGKMRLVMLDLLFIIFSSANLSLAFNTLYDDEWVCQIYRKPGLVSYDGIFPIVSSICRRQKALASFLFVVLVTWVLTFTISLIRVIDKVNTPN</sequence>
<protein>
    <recommendedName>
        <fullName evidence="4">Regulator of phospholipase D SRF1</fullName>
    </recommendedName>
</protein>